<proteinExistence type="predicted"/>
<protein>
    <submittedName>
        <fullName evidence="1">Uncharacterized protein</fullName>
    </submittedName>
</protein>
<evidence type="ECO:0000313" key="2">
    <source>
        <dbReference type="Proteomes" id="UP000239772"/>
    </source>
</evidence>
<evidence type="ECO:0000313" key="1">
    <source>
        <dbReference type="EMBL" id="PSC06181.1"/>
    </source>
</evidence>
<comment type="caution">
    <text evidence="1">The sequence shown here is derived from an EMBL/GenBank/DDBJ whole genome shotgun (WGS) entry which is preliminary data.</text>
</comment>
<reference evidence="2" key="1">
    <citation type="submission" date="2018-03" db="EMBL/GenBank/DDBJ databases">
        <authorList>
            <person name="Sun L."/>
            <person name="Liu H."/>
            <person name="Chen W."/>
            <person name="Huang K."/>
            <person name="Liu W."/>
            <person name="Gao X."/>
        </authorList>
    </citation>
    <scope>NUCLEOTIDE SEQUENCE [LARGE SCALE GENOMIC DNA]</scope>
    <source>
        <strain evidence="2">SH9</strain>
    </source>
</reference>
<accession>A0A2T1HWY5</accession>
<keyword evidence="2" id="KW-1185">Reference proteome</keyword>
<name>A0A2T1HWY5_9HYPH</name>
<sequence>MHAFAPRSFKWVTVGAHSPPNSLPAMMVRVVDAGPRVLRLQGQEQSSTSWVWTTVAGAPVRRRRAD</sequence>
<dbReference type="EMBL" id="PVZS01000004">
    <property type="protein sequence ID" value="PSC06181.1"/>
    <property type="molecule type" value="Genomic_DNA"/>
</dbReference>
<organism evidence="1 2">
    <name type="scientific">Alsobacter soli</name>
    <dbReference type="NCBI Taxonomy" id="2109933"/>
    <lineage>
        <taxon>Bacteria</taxon>
        <taxon>Pseudomonadati</taxon>
        <taxon>Pseudomonadota</taxon>
        <taxon>Alphaproteobacteria</taxon>
        <taxon>Hyphomicrobiales</taxon>
        <taxon>Alsobacteraceae</taxon>
        <taxon>Alsobacter</taxon>
    </lineage>
</organism>
<gene>
    <name evidence="1" type="ORF">SLNSH_05115</name>
</gene>
<dbReference type="Proteomes" id="UP000239772">
    <property type="component" value="Unassembled WGS sequence"/>
</dbReference>
<dbReference type="AlphaFoldDB" id="A0A2T1HWY5"/>